<dbReference type="NCBIfam" id="NF033542">
    <property type="entry name" value="transpos_IS110"/>
    <property type="match status" value="1"/>
</dbReference>
<name>A0A124GGV4_RHILI</name>
<proteinExistence type="predicted"/>
<feature type="domain" description="Transposase IS110-like N-terminal" evidence="1">
    <location>
        <begin position="76"/>
        <end position="173"/>
    </location>
</feature>
<feature type="domain" description="Transposase IS116/IS110/IS902 C-terminal" evidence="2">
    <location>
        <begin position="251"/>
        <end position="325"/>
    </location>
</feature>
<dbReference type="AlphaFoldDB" id="A0A124GGV4"/>
<dbReference type="GO" id="GO:0003677">
    <property type="term" value="F:DNA binding"/>
    <property type="evidence" value="ECO:0007669"/>
    <property type="project" value="InterPro"/>
</dbReference>
<dbReference type="Pfam" id="PF01548">
    <property type="entry name" value="DEDD_Tnp_IS110"/>
    <property type="match status" value="1"/>
</dbReference>
<evidence type="ECO:0000259" key="1">
    <source>
        <dbReference type="Pfam" id="PF01548"/>
    </source>
</evidence>
<dbReference type="InterPro" id="IPR002525">
    <property type="entry name" value="Transp_IS110-like_N"/>
</dbReference>
<dbReference type="GO" id="GO:0004803">
    <property type="term" value="F:transposase activity"/>
    <property type="evidence" value="ECO:0007669"/>
    <property type="project" value="InterPro"/>
</dbReference>
<gene>
    <name evidence="3" type="ORF">AU467_35165</name>
</gene>
<dbReference type="PANTHER" id="PTHR33055">
    <property type="entry name" value="TRANSPOSASE FOR INSERTION SEQUENCE ELEMENT IS1111A"/>
    <property type="match status" value="1"/>
</dbReference>
<dbReference type="Pfam" id="PF02371">
    <property type="entry name" value="Transposase_20"/>
    <property type="match status" value="1"/>
</dbReference>
<accession>A0A124GGV4</accession>
<organism evidence="3 4">
    <name type="scientific">Rhizobium loti</name>
    <name type="common">Mesorhizobium loti</name>
    <dbReference type="NCBI Taxonomy" id="381"/>
    <lineage>
        <taxon>Bacteria</taxon>
        <taxon>Pseudomonadati</taxon>
        <taxon>Pseudomonadota</taxon>
        <taxon>Alphaproteobacteria</taxon>
        <taxon>Hyphomicrobiales</taxon>
        <taxon>Phyllobacteriaceae</taxon>
        <taxon>Mesorhizobium</taxon>
    </lineage>
</organism>
<sequence length="383" mass="43187">MTSNAIDPENVIIIAIELSRSTWLVAARLPGVEKPRLHKIDAGDTAALLSHLSSMQARVLSRTGVALGLHCCFEAGRDGFWLHRFLTSHGIVNHVLEPTSILVNRRARRAKTDRLDAEGMLRVLAAYLQGDRQACSMVRVPTPDEEDAKRIHREREHLVQEKLRIENRVQALLFTQGIHKRPSLRSWDRDLAAVRTGDGRELACHLRAELDRLRRRLVVTLELIREVEAERDEAANADPTDQACGKIASLCLIRGVGANFAAVLTREVFYRSFGNRRQLASYVGIAPMPFQSGGMDRDRRISRAGNPRARTTMIQLAWLWLRYQPGSDLAKWFRDRVGTMTGRTRRIAIVAMARKLLIALWRYVEDGVVPAGVDIRTETATEV</sequence>
<dbReference type="Proteomes" id="UP000053176">
    <property type="component" value="Unassembled WGS sequence"/>
</dbReference>
<dbReference type="InterPro" id="IPR047650">
    <property type="entry name" value="Transpos_IS110"/>
</dbReference>
<dbReference type="PANTHER" id="PTHR33055:SF3">
    <property type="entry name" value="PUTATIVE TRANSPOSASE FOR IS117-RELATED"/>
    <property type="match status" value="1"/>
</dbReference>
<dbReference type="InterPro" id="IPR003346">
    <property type="entry name" value="Transposase_20"/>
</dbReference>
<reference evidence="3 4" key="1">
    <citation type="submission" date="2015-12" db="EMBL/GenBank/DDBJ databases">
        <title>Draft genome sequence of Mesorhizobium sp. UFLA 01-765, a multitolerant efficient symbiont and plant-growth promoting strain isolated from Zn-mining soil using Leucaena leucocephala as a trap plant.</title>
        <authorList>
            <person name="Rangel W.M."/>
            <person name="Thijs S."/>
            <person name="Longatti S.M."/>
            <person name="Moreira F.M."/>
            <person name="Weyens N."/>
            <person name="Vangronsveld J."/>
            <person name="Van Hamme J.D."/>
            <person name="Bottos E.M."/>
            <person name="Rineau F."/>
        </authorList>
    </citation>
    <scope>NUCLEOTIDE SEQUENCE [LARGE SCALE GENOMIC DNA]</scope>
    <source>
        <strain evidence="3 4">UFLA 01-765</strain>
    </source>
</reference>
<comment type="caution">
    <text evidence="3">The sequence shown here is derived from an EMBL/GenBank/DDBJ whole genome shotgun (WGS) entry which is preliminary data.</text>
</comment>
<dbReference type="GO" id="GO:0006313">
    <property type="term" value="P:DNA transposition"/>
    <property type="evidence" value="ECO:0007669"/>
    <property type="project" value="InterPro"/>
</dbReference>
<evidence type="ECO:0000313" key="3">
    <source>
        <dbReference type="EMBL" id="KUM27952.1"/>
    </source>
</evidence>
<dbReference type="EMBL" id="LPWA01000050">
    <property type="protein sequence ID" value="KUM27952.1"/>
    <property type="molecule type" value="Genomic_DNA"/>
</dbReference>
<evidence type="ECO:0000259" key="2">
    <source>
        <dbReference type="Pfam" id="PF02371"/>
    </source>
</evidence>
<evidence type="ECO:0000313" key="4">
    <source>
        <dbReference type="Proteomes" id="UP000053176"/>
    </source>
</evidence>
<protein>
    <submittedName>
        <fullName evidence="3">Transposase</fullName>
    </submittedName>
</protein>